<protein>
    <submittedName>
        <fullName evidence="2">Uncharacterized protein</fullName>
    </submittedName>
</protein>
<feature type="chain" id="PRO_5030022685" evidence="1">
    <location>
        <begin position="22"/>
        <end position="89"/>
    </location>
</feature>
<name>A0A173MAX6_9BACT</name>
<dbReference type="PROSITE" id="PS51257">
    <property type="entry name" value="PROKAR_LIPOPROTEIN"/>
    <property type="match status" value="1"/>
</dbReference>
<dbReference type="EMBL" id="FTOR01000011">
    <property type="protein sequence ID" value="SIT32383.1"/>
    <property type="molecule type" value="Genomic_DNA"/>
</dbReference>
<gene>
    <name evidence="2" type="ORF">SAMN05421788_111114</name>
</gene>
<keyword evidence="3" id="KW-1185">Reference proteome</keyword>
<dbReference type="AlphaFoldDB" id="A0A173MAX6"/>
<accession>A0A173MAX6</accession>
<proteinExistence type="predicted"/>
<dbReference type="RefSeq" id="WP_076381966.1">
    <property type="nucleotide sequence ID" value="NZ_AP017422.1"/>
</dbReference>
<keyword evidence="1" id="KW-0732">Signal</keyword>
<sequence>MKKWMMMAAVLLVVMAGCSEKNTLLAKAHIVERKALANGRLRVNYIFTLDNHTTIKDSADVDRERVVPHDSVTVRFSPKDPSQNSLQLP</sequence>
<dbReference type="Proteomes" id="UP000186917">
    <property type="component" value="Unassembled WGS sequence"/>
</dbReference>
<evidence type="ECO:0000313" key="3">
    <source>
        <dbReference type="Proteomes" id="UP000186917"/>
    </source>
</evidence>
<dbReference type="OrthoDB" id="677554at2"/>
<dbReference type="KEGG" id="fln:FLA_0680"/>
<reference evidence="3" key="1">
    <citation type="submission" date="2017-01" db="EMBL/GenBank/DDBJ databases">
        <authorList>
            <person name="Varghese N."/>
            <person name="Submissions S."/>
        </authorList>
    </citation>
    <scope>NUCLEOTIDE SEQUENCE [LARGE SCALE GENOMIC DNA]</scope>
    <source>
        <strain evidence="3">DSM 21054</strain>
    </source>
</reference>
<feature type="signal peptide" evidence="1">
    <location>
        <begin position="1"/>
        <end position="21"/>
    </location>
</feature>
<evidence type="ECO:0000256" key="1">
    <source>
        <dbReference type="SAM" id="SignalP"/>
    </source>
</evidence>
<organism evidence="2 3">
    <name type="scientific">Filimonas lacunae</name>
    <dbReference type="NCBI Taxonomy" id="477680"/>
    <lineage>
        <taxon>Bacteria</taxon>
        <taxon>Pseudomonadati</taxon>
        <taxon>Bacteroidota</taxon>
        <taxon>Chitinophagia</taxon>
        <taxon>Chitinophagales</taxon>
        <taxon>Chitinophagaceae</taxon>
        <taxon>Filimonas</taxon>
    </lineage>
</organism>
<evidence type="ECO:0000313" key="2">
    <source>
        <dbReference type="EMBL" id="SIT32383.1"/>
    </source>
</evidence>